<evidence type="ECO:0000313" key="2">
    <source>
        <dbReference type="Proteomes" id="UP001148629"/>
    </source>
</evidence>
<sequence>MTSLSIVVAFGVAALLLLKYLFLDSLFLSPLRRIPGPKLFALTRWRLAYEDWKGTRTRTINQLHLKYGPAVRIGPNEVSFNSLTALRTIYGPGSRYGRTSFYRMFDVYGEQNLFTFHSPKEHGDRKKLLSHAYSKSVLLKEPTTSMVEEKTRQYIELIDSEPEHISDIFHTLHYFSLDNITEFIYGKYGATSALKGTKHHRGLIADIMHPSRRRLSWFIIHFPAFTKWLYTRSHFIHQLIKPLLPMQQPTTYTGIRAYALQAFQDFRADPKRSQKTDEEDNSILSRLWPYHETQRPDGLRDKQLASECADHFLAGIDTTSDTLMFLIWCLSLPQNKPFQDKLRAEVLSLPTESLNQHGYPRAEASDRCIYLNAVIKETLRLHAPLPSTEPRSLDGDSVVDGYTIPAKTVIGMSPWTLHRNPEVFKDPLVFNPGRWLGPDAQELNRWFWGFSSGGRMCIGMHLAMAEMTTLVAALYREYQTSIAPGFENVTPGITARVEVFYDHCFPSMQLRRGFFVQNYQLLFSQPHKILSVMRPLLHCSIVALGLAGSVSADAWDDFANNMATDLAPIISLFGEQVTKQYLSESTTWLDYFIFAMAPIGVLTALVSAIRVCGSSSLRAFIGRAKEGEGNIEAELLSSTSNDVCELYNNGGIARIFGRPTVLEIVHNPNAPESEFANPSGTAGISIFDDYIKTENGCKEWKKKSHRCPRKPGFIPPNLSYNVGIIRPNDWWFVLVAILGFLLQGGVLAFAACATYYFRWEKNEKRPPTYACPMAITGTLLVCGGVFLCAIIRRQKEHNPSEFVVWAAVGITVSGFVLQFVGLRGIHSAVSMAQLGAALLMTMARAALRAQRRDVKHNEIYQNFEHRVTVEHRELDWLAFCLAEDHIKKELGIDLMVPSAGLRNYSWRFHGVEKQGKRLVAYRPKPKSGGPPTGSGRDAVNRLLAYRSRLANITTPRPGQSGANLDCRDFEPDKVLVRATASNLTMAIELAATKLFTTSPALERRWRDVKHMSIAARCSIASTFRLSGHYGTHPDNPEGSKRIFMHLERKSFEPGSEGNYWKLVNRHDLEAVLGLWTWSLQSDPTIGGNHEPIRDGARRIVCWNSNPESIGWNCWAGRNLKMPRENRITKPDHNWNPCTIWSLNLEESTLSQQLVDGLDWFKCRLFGWYAGDSSFVSRDQEHCSIWTLPVTSDLLSLCAQELFGVFVKSLLEATKDIGQVDVHESSTGPILRSHLMSDLVDAMTETELAPRDEAISCLLPLVVFEEFSANHTPLWHAARNGHDGMTTELLAGSQFDKDLQDAEGRGPLWQAAANGHHAVVGLLIDHGADPNASDNTGMAPLAKAAANGHDAVAQLLLERGVADLDLKDRVGRTALSYAAAHGFALVVELLLEEGADAKAVDTSGSTPLSRAVDNGHEDVVRLIRAKDYPDDTYLQNDSQINDKRKNRIANDYMRYHHLFLAKHIFPLSIRTSQPWRPAIRVVLLSTGVNMKHPILRERMKAVQCKDWISDGDTTDLHGYGTTFAHLMLECGSKAEICVARVVDGRGMDDETAGRIGQAIDWAVMMWNVDIIVMPASFTSANRAIKTAIDMAYREGKTIIAAAIPIGFNSRRGFPANSPHVIGIHAVDGRGKDCGLSPMPVRGDYNFSALGVAIKRLSPEEDSQEERYVSDAGFAAAVAAGAAASILEFARFNLKLDDPEDQKWLCSTEGVREMLRLISTSIDGYNCISPWILFGEKSEPKDICDIMMMVVRKRKRGLRQSTRVR</sequence>
<dbReference type="EMBL" id="JANRMS010000548">
    <property type="protein sequence ID" value="KAJ3537973.1"/>
    <property type="molecule type" value="Genomic_DNA"/>
</dbReference>
<reference evidence="1" key="1">
    <citation type="submission" date="2022-08" db="EMBL/GenBank/DDBJ databases">
        <title>Genome Sequence of Fusarium decemcellulare.</title>
        <authorList>
            <person name="Buettner E."/>
        </authorList>
    </citation>
    <scope>NUCLEOTIDE SEQUENCE</scope>
    <source>
        <strain evidence="1">Babe19</strain>
    </source>
</reference>
<proteinExistence type="predicted"/>
<protein>
    <submittedName>
        <fullName evidence="1">Uncharacterized protein</fullName>
    </submittedName>
</protein>
<dbReference type="Proteomes" id="UP001148629">
    <property type="component" value="Unassembled WGS sequence"/>
</dbReference>
<accession>A0ACC1SEC1</accession>
<name>A0ACC1SEC1_9HYPO</name>
<organism evidence="1 2">
    <name type="scientific">Fusarium decemcellulare</name>
    <dbReference type="NCBI Taxonomy" id="57161"/>
    <lineage>
        <taxon>Eukaryota</taxon>
        <taxon>Fungi</taxon>
        <taxon>Dikarya</taxon>
        <taxon>Ascomycota</taxon>
        <taxon>Pezizomycotina</taxon>
        <taxon>Sordariomycetes</taxon>
        <taxon>Hypocreomycetidae</taxon>
        <taxon>Hypocreales</taxon>
        <taxon>Nectriaceae</taxon>
        <taxon>Fusarium</taxon>
        <taxon>Fusarium decemcellulare species complex</taxon>
    </lineage>
</organism>
<evidence type="ECO:0000313" key="1">
    <source>
        <dbReference type="EMBL" id="KAJ3537973.1"/>
    </source>
</evidence>
<keyword evidence="2" id="KW-1185">Reference proteome</keyword>
<comment type="caution">
    <text evidence="1">The sequence shown here is derived from an EMBL/GenBank/DDBJ whole genome shotgun (WGS) entry which is preliminary data.</text>
</comment>
<gene>
    <name evidence="1" type="ORF">NM208_g6100</name>
</gene>